<evidence type="ECO:0000256" key="4">
    <source>
        <dbReference type="PROSITE-ProRule" id="PRU00335"/>
    </source>
</evidence>
<evidence type="ECO:0000256" key="2">
    <source>
        <dbReference type="ARBA" id="ARBA00023125"/>
    </source>
</evidence>
<name>A0A841AT69_9MICO</name>
<keyword evidence="3" id="KW-0804">Transcription</keyword>
<organism evidence="6 7">
    <name type="scientific">Conyzicola lurida</name>
    <dbReference type="NCBI Taxonomy" id="1172621"/>
    <lineage>
        <taxon>Bacteria</taxon>
        <taxon>Bacillati</taxon>
        <taxon>Actinomycetota</taxon>
        <taxon>Actinomycetes</taxon>
        <taxon>Micrococcales</taxon>
        <taxon>Microbacteriaceae</taxon>
        <taxon>Conyzicola</taxon>
    </lineage>
</organism>
<evidence type="ECO:0000259" key="5">
    <source>
        <dbReference type="PROSITE" id="PS50977"/>
    </source>
</evidence>
<dbReference type="PRINTS" id="PR00455">
    <property type="entry name" value="HTHTETR"/>
</dbReference>
<dbReference type="PANTHER" id="PTHR30055:SF234">
    <property type="entry name" value="HTH-TYPE TRANSCRIPTIONAL REGULATOR BETI"/>
    <property type="match status" value="1"/>
</dbReference>
<accession>A0A841AT69</accession>
<dbReference type="Gene3D" id="1.10.357.10">
    <property type="entry name" value="Tetracycline Repressor, domain 2"/>
    <property type="match status" value="1"/>
</dbReference>
<sequence length="221" mass="24972">MSIDTGGATLRRVPRQDRSEQRFELILDTTAQLIDEVGYGNLTTSLIAKRVGMSGPGIYRYFDGLQAIASALATRNLNRFLERAVAITADETLEWEDAMGGALDAYCDMYRTEPGFRWLRLGDAIDRHLIDETETNRTVVARLVSNLFITRYEVGHRDDLLDHAEVMVEIVDGLTARAFMSNPKGDQFFIDECRRVIIGYLSEYLAATLEEAEKQNRLAQI</sequence>
<feature type="DNA-binding region" description="H-T-H motif" evidence="4">
    <location>
        <begin position="43"/>
        <end position="62"/>
    </location>
</feature>
<dbReference type="InterPro" id="IPR041674">
    <property type="entry name" value="TetR_C_22"/>
</dbReference>
<reference evidence="6 7" key="1">
    <citation type="submission" date="2020-08" db="EMBL/GenBank/DDBJ databases">
        <title>Sequencing the genomes of 1000 actinobacteria strains.</title>
        <authorList>
            <person name="Klenk H.-P."/>
        </authorList>
    </citation>
    <scope>NUCLEOTIDE SEQUENCE [LARGE SCALE GENOMIC DNA]</scope>
    <source>
        <strain evidence="6 7">DSM 105784</strain>
    </source>
</reference>
<dbReference type="GO" id="GO:0000976">
    <property type="term" value="F:transcription cis-regulatory region binding"/>
    <property type="evidence" value="ECO:0007669"/>
    <property type="project" value="TreeGrafter"/>
</dbReference>
<dbReference type="EMBL" id="JACHMJ010000001">
    <property type="protein sequence ID" value="MBB5844843.1"/>
    <property type="molecule type" value="Genomic_DNA"/>
</dbReference>
<keyword evidence="1" id="KW-0805">Transcription regulation</keyword>
<dbReference type="PROSITE" id="PS50977">
    <property type="entry name" value="HTH_TETR_2"/>
    <property type="match status" value="1"/>
</dbReference>
<proteinExistence type="predicted"/>
<evidence type="ECO:0000256" key="3">
    <source>
        <dbReference type="ARBA" id="ARBA00023163"/>
    </source>
</evidence>
<dbReference type="InterPro" id="IPR001647">
    <property type="entry name" value="HTH_TetR"/>
</dbReference>
<keyword evidence="2 4" id="KW-0238">DNA-binding</keyword>
<dbReference type="GO" id="GO:0003700">
    <property type="term" value="F:DNA-binding transcription factor activity"/>
    <property type="evidence" value="ECO:0007669"/>
    <property type="project" value="TreeGrafter"/>
</dbReference>
<dbReference type="Proteomes" id="UP000536685">
    <property type="component" value="Unassembled WGS sequence"/>
</dbReference>
<dbReference type="RefSeq" id="WP_184239393.1">
    <property type="nucleotide sequence ID" value="NZ_JACHMJ010000001.1"/>
</dbReference>
<dbReference type="InterPro" id="IPR009057">
    <property type="entry name" value="Homeodomain-like_sf"/>
</dbReference>
<dbReference type="Pfam" id="PF17928">
    <property type="entry name" value="TetR_C_22"/>
    <property type="match status" value="1"/>
</dbReference>
<comment type="caution">
    <text evidence="6">The sequence shown here is derived from an EMBL/GenBank/DDBJ whole genome shotgun (WGS) entry which is preliminary data.</text>
</comment>
<evidence type="ECO:0000313" key="6">
    <source>
        <dbReference type="EMBL" id="MBB5844843.1"/>
    </source>
</evidence>
<dbReference type="AlphaFoldDB" id="A0A841AT69"/>
<dbReference type="InterPro" id="IPR050109">
    <property type="entry name" value="HTH-type_TetR-like_transc_reg"/>
</dbReference>
<dbReference type="SUPFAM" id="SSF46689">
    <property type="entry name" value="Homeodomain-like"/>
    <property type="match status" value="1"/>
</dbReference>
<dbReference type="Pfam" id="PF00440">
    <property type="entry name" value="TetR_N"/>
    <property type="match status" value="1"/>
</dbReference>
<protein>
    <submittedName>
        <fullName evidence="6">AcrR family transcriptional regulator</fullName>
    </submittedName>
</protein>
<feature type="domain" description="HTH tetR-type" evidence="5">
    <location>
        <begin position="20"/>
        <end position="80"/>
    </location>
</feature>
<dbReference type="PANTHER" id="PTHR30055">
    <property type="entry name" value="HTH-TYPE TRANSCRIPTIONAL REGULATOR RUTR"/>
    <property type="match status" value="1"/>
</dbReference>
<evidence type="ECO:0000256" key="1">
    <source>
        <dbReference type="ARBA" id="ARBA00023015"/>
    </source>
</evidence>
<gene>
    <name evidence="6" type="ORF">HD599_003166</name>
</gene>
<evidence type="ECO:0000313" key="7">
    <source>
        <dbReference type="Proteomes" id="UP000536685"/>
    </source>
</evidence>
<keyword evidence="7" id="KW-1185">Reference proteome</keyword>